<feature type="coiled-coil region" evidence="1">
    <location>
        <begin position="79"/>
        <end position="106"/>
    </location>
</feature>
<dbReference type="RefSeq" id="WP_153247562.1">
    <property type="nucleotide sequence ID" value="NZ_CP044205.1"/>
</dbReference>
<dbReference type="InterPro" id="IPR051082">
    <property type="entry name" value="Pentapeptide-BTB/POZ_domain"/>
</dbReference>
<keyword evidence="3" id="KW-1185">Reference proteome</keyword>
<protein>
    <submittedName>
        <fullName evidence="2">Pentapeptide repeat-containing protein</fullName>
    </submittedName>
</protein>
<dbReference type="OrthoDB" id="156143at2"/>
<organism evidence="2 3">
    <name type="scientific">Candidatus Methylospira mobilis</name>
    <dbReference type="NCBI Taxonomy" id="1808979"/>
    <lineage>
        <taxon>Bacteria</taxon>
        <taxon>Pseudomonadati</taxon>
        <taxon>Pseudomonadota</taxon>
        <taxon>Gammaproteobacteria</taxon>
        <taxon>Methylococcales</taxon>
        <taxon>Methylococcaceae</taxon>
        <taxon>Candidatus Methylospira</taxon>
    </lineage>
</organism>
<gene>
    <name evidence="2" type="ORF">F6R98_02185</name>
</gene>
<dbReference type="PANTHER" id="PTHR14136">
    <property type="entry name" value="BTB_POZ DOMAIN-CONTAINING PROTEIN KCTD9"/>
    <property type="match status" value="1"/>
</dbReference>
<evidence type="ECO:0000256" key="1">
    <source>
        <dbReference type="SAM" id="Coils"/>
    </source>
</evidence>
<dbReference type="KEGG" id="mmob:F6R98_02185"/>
<name>A0A5Q0BDH4_9GAMM</name>
<proteinExistence type="predicted"/>
<evidence type="ECO:0000313" key="2">
    <source>
        <dbReference type="EMBL" id="QFY41579.1"/>
    </source>
</evidence>
<sequence length="465" mass="50751">MDEMEKILQELVHEKLAEAQAELNLNMPEGLEPPDLAAEYANSLQARKADGVPVDLPDMDKMLQELPEDVRAQIPEAELAKLRKNIAESKLQLEALMRDAAAMKAEEPQEAGLDLGQYHPFLKEMTREKVAAMHAASESMEGFNFTGLDLSDMDLSGGLFNEVHFVRTNLKGARLAGAQLQGALFDAADVSAADFTEANLTDSLWMNQTQATQACFVKAAAASMNILTCCFNEANFNEAQLRSSIFNESELNAASFRFADLAHLVLIESQAQQCDLTGALWDDAFLNRSNFSGSCLEKSQGASVIFWESDASALKARGASLPNLIAGDPATIIDNSCFDEADLTGSSLRDISAQGMTARKAVFDNSLLEKVNLSGADWQQARGVGAWISKSRAEHANFSRVNLMQGSLRKTQFKSSDLSAGCFYATEFYQAQFVATRLDAAFTASSNLTERQRREAAKPVHSQES</sequence>
<dbReference type="Gene3D" id="2.160.20.80">
    <property type="entry name" value="E3 ubiquitin-protein ligase SopA"/>
    <property type="match status" value="3"/>
</dbReference>
<dbReference type="InterPro" id="IPR001646">
    <property type="entry name" value="5peptide_repeat"/>
</dbReference>
<dbReference type="InParanoid" id="A0A5Q0BDH4"/>
<reference evidence="2 3" key="1">
    <citation type="submission" date="2019-09" db="EMBL/GenBank/DDBJ databases">
        <title>Ecophysiology of the spiral-shaped methanotroph Methylospira mobilis as revealed by the complete genome sequence.</title>
        <authorList>
            <person name="Oshkin I.Y."/>
            <person name="Dedysh S.N."/>
            <person name="Miroshnikov K."/>
            <person name="Danilova O.V."/>
            <person name="Hakobyan A."/>
            <person name="Liesack W."/>
        </authorList>
    </citation>
    <scope>NUCLEOTIDE SEQUENCE [LARGE SCALE GENOMIC DNA]</scope>
    <source>
        <strain evidence="2 3">Shm1</strain>
    </source>
</reference>
<dbReference type="EMBL" id="CP044205">
    <property type="protein sequence ID" value="QFY41579.1"/>
    <property type="molecule type" value="Genomic_DNA"/>
</dbReference>
<dbReference type="AlphaFoldDB" id="A0A5Q0BDH4"/>
<dbReference type="PANTHER" id="PTHR14136:SF17">
    <property type="entry name" value="BTB_POZ DOMAIN-CONTAINING PROTEIN KCTD9"/>
    <property type="match status" value="1"/>
</dbReference>
<keyword evidence="1" id="KW-0175">Coiled coil</keyword>
<accession>A0A5Q0BDH4</accession>
<dbReference type="Pfam" id="PF00805">
    <property type="entry name" value="Pentapeptide"/>
    <property type="match status" value="4"/>
</dbReference>
<evidence type="ECO:0000313" key="3">
    <source>
        <dbReference type="Proteomes" id="UP000325755"/>
    </source>
</evidence>
<dbReference type="SUPFAM" id="SSF141571">
    <property type="entry name" value="Pentapeptide repeat-like"/>
    <property type="match status" value="2"/>
</dbReference>
<dbReference type="Proteomes" id="UP000325755">
    <property type="component" value="Chromosome"/>
</dbReference>